<evidence type="ECO:0000313" key="2">
    <source>
        <dbReference type="EMBL" id="CAH3019225.1"/>
    </source>
</evidence>
<feature type="compositionally biased region" description="Polar residues" evidence="1">
    <location>
        <begin position="887"/>
        <end position="896"/>
    </location>
</feature>
<feature type="region of interest" description="Disordered" evidence="1">
    <location>
        <begin position="478"/>
        <end position="909"/>
    </location>
</feature>
<feature type="compositionally biased region" description="Polar residues" evidence="1">
    <location>
        <begin position="234"/>
        <end position="245"/>
    </location>
</feature>
<feature type="compositionally biased region" description="Basic and acidic residues" evidence="1">
    <location>
        <begin position="44"/>
        <end position="57"/>
    </location>
</feature>
<feature type="compositionally biased region" description="Polar residues" evidence="1">
    <location>
        <begin position="863"/>
        <end position="875"/>
    </location>
</feature>
<name>A0ABN8LT64_9CNID</name>
<comment type="caution">
    <text evidence="2">The sequence shown here is derived from an EMBL/GenBank/DDBJ whole genome shotgun (WGS) entry which is preliminary data.</text>
</comment>
<feature type="compositionally biased region" description="Polar residues" evidence="1">
    <location>
        <begin position="160"/>
        <end position="181"/>
    </location>
</feature>
<dbReference type="EMBL" id="CALNXI010000110">
    <property type="protein sequence ID" value="CAH3019225.1"/>
    <property type="molecule type" value="Genomic_DNA"/>
</dbReference>
<feature type="compositionally biased region" description="Basic and acidic residues" evidence="1">
    <location>
        <begin position="220"/>
        <end position="233"/>
    </location>
</feature>
<feature type="compositionally biased region" description="Polar residues" evidence="1">
    <location>
        <begin position="742"/>
        <end position="772"/>
    </location>
</feature>
<feature type="compositionally biased region" description="Polar residues" evidence="1">
    <location>
        <begin position="24"/>
        <end position="42"/>
    </location>
</feature>
<feature type="compositionally biased region" description="Basic and acidic residues" evidence="1">
    <location>
        <begin position="718"/>
        <end position="739"/>
    </location>
</feature>
<feature type="compositionally biased region" description="Low complexity" evidence="1">
    <location>
        <begin position="842"/>
        <end position="854"/>
    </location>
</feature>
<accession>A0ABN8LT64</accession>
<proteinExistence type="predicted"/>
<feature type="region of interest" description="Disordered" evidence="1">
    <location>
        <begin position="1"/>
        <end position="386"/>
    </location>
</feature>
<feature type="compositionally biased region" description="Polar residues" evidence="1">
    <location>
        <begin position="478"/>
        <end position="490"/>
    </location>
</feature>
<feature type="compositionally biased region" description="Low complexity" evidence="1">
    <location>
        <begin position="60"/>
        <end position="75"/>
    </location>
</feature>
<feature type="compositionally biased region" description="Basic and acidic residues" evidence="1">
    <location>
        <begin position="774"/>
        <end position="807"/>
    </location>
</feature>
<dbReference type="Proteomes" id="UP001159427">
    <property type="component" value="Unassembled WGS sequence"/>
</dbReference>
<feature type="compositionally biased region" description="Polar residues" evidence="1">
    <location>
        <begin position="80"/>
        <end position="101"/>
    </location>
</feature>
<reference evidence="2 3" key="1">
    <citation type="submission" date="2022-05" db="EMBL/GenBank/DDBJ databases">
        <authorList>
            <consortium name="Genoscope - CEA"/>
            <person name="William W."/>
        </authorList>
    </citation>
    <scope>NUCLEOTIDE SEQUENCE [LARGE SCALE GENOMIC DNA]</scope>
</reference>
<protein>
    <submittedName>
        <fullName evidence="2">Uncharacterized protein</fullName>
    </submittedName>
</protein>
<feature type="compositionally biased region" description="Basic and acidic residues" evidence="1">
    <location>
        <begin position="571"/>
        <end position="582"/>
    </location>
</feature>
<feature type="compositionally biased region" description="Polar residues" evidence="1">
    <location>
        <begin position="109"/>
        <end position="120"/>
    </location>
</feature>
<feature type="compositionally biased region" description="Polar residues" evidence="1">
    <location>
        <begin position="544"/>
        <end position="554"/>
    </location>
</feature>
<evidence type="ECO:0000313" key="3">
    <source>
        <dbReference type="Proteomes" id="UP001159427"/>
    </source>
</evidence>
<feature type="compositionally biased region" description="Low complexity" evidence="1">
    <location>
        <begin position="182"/>
        <end position="196"/>
    </location>
</feature>
<gene>
    <name evidence="2" type="ORF">PEVE_00001858</name>
</gene>
<feature type="compositionally biased region" description="Polar residues" evidence="1">
    <location>
        <begin position="348"/>
        <end position="360"/>
    </location>
</feature>
<organism evidence="2 3">
    <name type="scientific">Porites evermanni</name>
    <dbReference type="NCBI Taxonomy" id="104178"/>
    <lineage>
        <taxon>Eukaryota</taxon>
        <taxon>Metazoa</taxon>
        <taxon>Cnidaria</taxon>
        <taxon>Anthozoa</taxon>
        <taxon>Hexacorallia</taxon>
        <taxon>Scleractinia</taxon>
        <taxon>Fungiina</taxon>
        <taxon>Poritidae</taxon>
        <taxon>Porites</taxon>
    </lineage>
</organism>
<feature type="compositionally biased region" description="Polar residues" evidence="1">
    <location>
        <begin position="499"/>
        <end position="511"/>
    </location>
</feature>
<feature type="region of interest" description="Disordered" evidence="1">
    <location>
        <begin position="431"/>
        <end position="463"/>
    </location>
</feature>
<keyword evidence="3" id="KW-1185">Reference proteome</keyword>
<feature type="compositionally biased region" description="Polar residues" evidence="1">
    <location>
        <begin position="442"/>
        <end position="454"/>
    </location>
</feature>
<feature type="compositionally biased region" description="Basic and acidic residues" evidence="1">
    <location>
        <begin position="251"/>
        <end position="266"/>
    </location>
</feature>
<feature type="compositionally biased region" description="Polar residues" evidence="1">
    <location>
        <begin position="687"/>
        <end position="716"/>
    </location>
</feature>
<sequence>MGCGASKAGPCIPVQVPCAGKTSRGLNSSSKDNKPKTSSPKTNKAAELRRKANEAKLKKVNSSNSSTSLKNSASKCTKGKVTTCQVIKSSPAATRPKQNTVAIKATPKNLPSSQQKTAKNTTEERSASCQSVKKDNSNSKSAKDSTLGTKNEAKKCCQPSKRTQSSPTLKTSSPDITTEAKQLSSQSSRRPTSSPTKKQEQPCASDAKGPSCQPKASSTSKDKHARSASEKKQLSCQPEQPNSCLSLKENLPLKETKAEAKHERSQRTVRPKSSPIDNKRNQTSPKPAKRPQSGPPFKAHPIKTINEAKPLGHQSIKQPKEDLPKKTSAAKQKRCQSSKSPVLCPASKENSSKTVETHGTGQHAALEAKSLADKTGEQSPVNEVTTKEVLKEGATIREGVVVDNIQESSALEAELDNFIAEVLQSQLSLIQTVPSPDKSPKPHNTQSPTTNSPTAELGLVQQAQFMGSLTDAAVKVNNDCQKSSNSSTAVLNEREMRNGISQITQKASSPTGRKEDKNFEVNSSSPAPSHLTVFPDENTEIDSRQINGVEQSQCGVKRSSGSLKSSPSARRSQEKVTVEAKRKCSKTSINERKSPLHSTPDSNARISNSASNLRAGDSPSHRATPLKSRPSSTCSTTDASVSSKGRKSSQRPLSSVEVPPENTSTGDNRPHPRKQSLSLYDLRGSDATKSPTPRSKLSHGQVSVASSEGNLHSSRVPSAEKKGRLTPKDSKSELKDKGLKMNVSQGIRSTSSTTLSKQSVSHNSSKTRQMSPTADKELEKSESDDKVHQMLREQKNIVKKQYEEAENARPNAKGKTEARHSQNRLSTCSLPKADLEQRLKSGRPVSKGSSSSIVRSEEHLHGTRTSSPKQTDVCNSSSKSSLKSTNERSGSAGSSRHSPRTFEVLDSTKTLQFSTPAYSEVQSRKAKSKTTLNKMEILNTEYEQKQVTLSTPSSARAV</sequence>
<feature type="compositionally biased region" description="Polar residues" evidence="1">
    <location>
        <begin position="596"/>
        <end position="612"/>
    </location>
</feature>
<evidence type="ECO:0000256" key="1">
    <source>
        <dbReference type="SAM" id="MobiDB-lite"/>
    </source>
</evidence>
<feature type="compositionally biased region" description="Low complexity" evidence="1">
    <location>
        <begin position="558"/>
        <end position="570"/>
    </location>
</feature>
<feature type="compositionally biased region" description="Basic and acidic residues" evidence="1">
    <location>
        <begin position="121"/>
        <end position="143"/>
    </location>
</feature>
<feature type="compositionally biased region" description="Polar residues" evidence="1">
    <location>
        <begin position="629"/>
        <end position="643"/>
    </location>
</feature>